<dbReference type="CDD" id="cd09912">
    <property type="entry name" value="DLP_2"/>
    <property type="match status" value="1"/>
</dbReference>
<evidence type="ECO:0000313" key="7">
    <source>
        <dbReference type="EMBL" id="MFD1178815.1"/>
    </source>
</evidence>
<dbReference type="Pfam" id="PF00350">
    <property type="entry name" value="Dynamin_N"/>
    <property type="match status" value="1"/>
</dbReference>
<keyword evidence="8" id="KW-1185">Reference proteome</keyword>
<dbReference type="PANTHER" id="PTHR10465">
    <property type="entry name" value="TRANSMEMBRANE GTPASE FZO1"/>
    <property type="match status" value="1"/>
</dbReference>
<dbReference type="PANTHER" id="PTHR10465:SF0">
    <property type="entry name" value="SARCALUMENIN"/>
    <property type="match status" value="1"/>
</dbReference>
<keyword evidence="5" id="KW-0472">Membrane</keyword>
<gene>
    <name evidence="7" type="ORF">ACFQ3W_21290</name>
</gene>
<feature type="non-terminal residue" evidence="7">
    <location>
        <position position="526"/>
    </location>
</feature>
<keyword evidence="3" id="KW-0378">Hydrolase</keyword>
<name>A0ABW3S2X5_9BACL</name>
<evidence type="ECO:0000256" key="3">
    <source>
        <dbReference type="ARBA" id="ARBA00022801"/>
    </source>
</evidence>
<evidence type="ECO:0000256" key="2">
    <source>
        <dbReference type="ARBA" id="ARBA00022741"/>
    </source>
</evidence>
<accession>A0ABW3S2X5</accession>
<evidence type="ECO:0000256" key="4">
    <source>
        <dbReference type="ARBA" id="ARBA00023134"/>
    </source>
</evidence>
<comment type="subcellular location">
    <subcellularLocation>
        <location evidence="1">Membrane</location>
    </subcellularLocation>
</comment>
<dbReference type="Proteomes" id="UP001597262">
    <property type="component" value="Unassembled WGS sequence"/>
</dbReference>
<organism evidence="7 8">
    <name type="scientific">Paenibacillus puldeungensis</name>
    <dbReference type="NCBI Taxonomy" id="696536"/>
    <lineage>
        <taxon>Bacteria</taxon>
        <taxon>Bacillati</taxon>
        <taxon>Bacillota</taxon>
        <taxon>Bacilli</taxon>
        <taxon>Bacillales</taxon>
        <taxon>Paenibacillaceae</taxon>
        <taxon>Paenibacillus</taxon>
    </lineage>
</organism>
<evidence type="ECO:0000256" key="1">
    <source>
        <dbReference type="ARBA" id="ARBA00004370"/>
    </source>
</evidence>
<protein>
    <submittedName>
        <fullName evidence="7">Dynamin family protein</fullName>
    </submittedName>
</protein>
<proteinExistence type="predicted"/>
<keyword evidence="4" id="KW-0342">GTP-binding</keyword>
<dbReference type="EMBL" id="JBHTLM010000020">
    <property type="protein sequence ID" value="MFD1178815.1"/>
    <property type="molecule type" value="Genomic_DNA"/>
</dbReference>
<dbReference type="RefSeq" id="WP_379321254.1">
    <property type="nucleotide sequence ID" value="NZ_JBHTLM010000020.1"/>
</dbReference>
<comment type="caution">
    <text evidence="7">The sequence shown here is derived from an EMBL/GenBank/DDBJ whole genome shotgun (WGS) entry which is preliminary data.</text>
</comment>
<dbReference type="SUPFAM" id="SSF52540">
    <property type="entry name" value="P-loop containing nucleoside triphosphate hydrolases"/>
    <property type="match status" value="1"/>
</dbReference>
<dbReference type="InterPro" id="IPR027094">
    <property type="entry name" value="Mitofusin_fam"/>
</dbReference>
<evidence type="ECO:0000259" key="6">
    <source>
        <dbReference type="Pfam" id="PF00350"/>
    </source>
</evidence>
<dbReference type="InterPro" id="IPR045063">
    <property type="entry name" value="Dynamin_N"/>
</dbReference>
<dbReference type="Gene3D" id="3.40.50.300">
    <property type="entry name" value="P-loop containing nucleotide triphosphate hydrolases"/>
    <property type="match status" value="1"/>
</dbReference>
<feature type="domain" description="Dynamin N-terminal" evidence="6">
    <location>
        <begin position="49"/>
        <end position="202"/>
    </location>
</feature>
<dbReference type="InterPro" id="IPR027417">
    <property type="entry name" value="P-loop_NTPase"/>
</dbReference>
<reference evidence="8" key="1">
    <citation type="journal article" date="2019" name="Int. J. Syst. Evol. Microbiol.">
        <title>The Global Catalogue of Microorganisms (GCM) 10K type strain sequencing project: providing services to taxonomists for standard genome sequencing and annotation.</title>
        <authorList>
            <consortium name="The Broad Institute Genomics Platform"/>
            <consortium name="The Broad Institute Genome Sequencing Center for Infectious Disease"/>
            <person name="Wu L."/>
            <person name="Ma J."/>
        </authorList>
    </citation>
    <scope>NUCLEOTIDE SEQUENCE [LARGE SCALE GENOMIC DNA]</scope>
    <source>
        <strain evidence="8">CCUG 59189</strain>
    </source>
</reference>
<keyword evidence="2" id="KW-0547">Nucleotide-binding</keyword>
<evidence type="ECO:0000256" key="5">
    <source>
        <dbReference type="ARBA" id="ARBA00023136"/>
    </source>
</evidence>
<sequence length="526" mass="58404">MKPIANMVEQNLLDKLRILAKTLLEEEDDLAAKELQEIGDKLCKEEIVIAFCGHFSAGKSSLINRLCGKQVLPSSPLPTSANVVMIRNGLPRAVLSSSDPSKPPSEVPVQTIEQYARNGLDYTRIELWNEVELLGQGGVLLDTPGVDSNDAGHALAAHSALHLADIVFYVMDYNHVSSETNLSFAKSLSDYGKPLYMVVNQMDKHREQELPFEQYRSSVEQAFRVWNVKSCGTFYISLKDEELPGNMLPGLKQSVGRLLDSGSSLLEYSAYTSAAQSLQGYFKRRAAIEEPERQALEEEAGGDSDIIQMEEEFKKLEASGGADEQIWESHRQEWLKQLSSMLETSQLMIPSVRELASRYLESRSPGFKVKGWFGSGKTENERLKRRDDFLQALGEQVDAQVNWHVRQELRSIGQYLQIWNEVWEQELDRVLPKVEESWISESLPGGALLSGEATLHYAAAVAAGVTARYRRAAASMLDAMLAVPSPLRASIAAAAEERRAELAARLPAARRLAALDAAAKAREARL</sequence>
<evidence type="ECO:0000313" key="8">
    <source>
        <dbReference type="Proteomes" id="UP001597262"/>
    </source>
</evidence>